<accession>A0A1U7MYE3</accession>
<protein>
    <submittedName>
        <fullName evidence="1">Uncharacterized protein</fullName>
    </submittedName>
</protein>
<sequence>MLGEVWGVWEVKKTIALSQGAVSVVRVVRKNYCTITRGDKGVKRGNFKKTIALSQLSLDLRMTGLTHSDI</sequence>
<proteinExistence type="predicted"/>
<reference evidence="1 2" key="1">
    <citation type="submission" date="2016-10" db="EMBL/GenBank/DDBJ databases">
        <title>Comparative genomics uncovers the prolific and rare metabolic potential of the cyanobacterial genus Moorea.</title>
        <authorList>
            <person name="Leao T."/>
            <person name="Castelao G."/>
            <person name="Korobeynikov A."/>
            <person name="Monroe E.A."/>
            <person name="Podell S."/>
            <person name="Glukhov E."/>
            <person name="Allen E."/>
            <person name="Gerwick W.H."/>
            <person name="Gerwick L."/>
        </authorList>
    </citation>
    <scope>NUCLEOTIDE SEQUENCE [LARGE SCALE GENOMIC DNA]</scope>
    <source>
        <strain evidence="1 2">PNG5-198</strain>
    </source>
</reference>
<gene>
    <name evidence="1" type="ORF">BJP37_06050</name>
</gene>
<keyword evidence="2" id="KW-1185">Reference proteome</keyword>
<dbReference type="AlphaFoldDB" id="A0A1U7MYE3"/>
<comment type="caution">
    <text evidence="1">The sequence shown here is derived from an EMBL/GenBank/DDBJ whole genome shotgun (WGS) entry which is preliminary data.</text>
</comment>
<dbReference type="Proteomes" id="UP000186657">
    <property type="component" value="Unassembled WGS sequence"/>
</dbReference>
<evidence type="ECO:0000313" key="2">
    <source>
        <dbReference type="Proteomes" id="UP000186657"/>
    </source>
</evidence>
<evidence type="ECO:0000313" key="1">
    <source>
        <dbReference type="EMBL" id="OLT58674.1"/>
    </source>
</evidence>
<organism evidence="1 2">
    <name type="scientific">Moorena bouillonii PNG</name>
    <dbReference type="NCBI Taxonomy" id="568701"/>
    <lineage>
        <taxon>Bacteria</taxon>
        <taxon>Bacillati</taxon>
        <taxon>Cyanobacteriota</taxon>
        <taxon>Cyanophyceae</taxon>
        <taxon>Coleofasciculales</taxon>
        <taxon>Coleofasciculaceae</taxon>
        <taxon>Moorena</taxon>
    </lineage>
</organism>
<dbReference type="EMBL" id="MKZS01000001">
    <property type="protein sequence ID" value="OLT58674.1"/>
    <property type="molecule type" value="Genomic_DNA"/>
</dbReference>
<name>A0A1U7MYE3_9CYAN</name>